<reference evidence="2" key="1">
    <citation type="journal article" date="2017" name="J. Phycol.">
        <title>Analysis of chloroplast genomes and a supermatrix inform reclassification of the Rhodomelaceae (Rhodophyta).</title>
        <authorList>
            <person name="Diaz-Tapia P."/>
            <person name="Maggs C.A."/>
            <person name="West J.A."/>
            <person name="Verbruggen H."/>
        </authorList>
    </citation>
    <scope>NUCLEOTIDE SEQUENCE</scope>
    <source>
        <strain evidence="2">JFC1711</strain>
    </source>
</reference>
<evidence type="ECO:0000256" key="1">
    <source>
        <dbReference type="SAM" id="Phobius"/>
    </source>
</evidence>
<dbReference type="AlphaFoldDB" id="A0A1Z1M291"/>
<sequence length="267" mass="32056">MTHSNTIFTSKYIYSPITKYHKINAYTKVHCTFSILMFVIYINSNKIIYFMLILLLITNIHMMSQSRYSHWLYYIKNGTSFTIYLITMNMLVNRKSSYNNKIQFCKLTLTFFFKVSKIHFNENILELKYYSLVYLLPNYIFRLTLIYIILNNTINLIFFCTKYETILEIMTGNLAKINKIIKLRNTDYIIDLFLGYQFIQELILNLMEINCGVRIKNIKLTNKNKISFNIIIVKYLTIFTTNHNQNSLTLWNRDISHKDFNNFKICY</sequence>
<feature type="transmembrane region" description="Helical" evidence="1">
    <location>
        <begin position="71"/>
        <end position="92"/>
    </location>
</feature>
<organism evidence="2">
    <name type="scientific">Laurencieae sp</name>
    <dbReference type="NCBI Taxonomy" id="2007162"/>
    <lineage>
        <taxon>Eukaryota</taxon>
        <taxon>Rhodophyta</taxon>
        <taxon>Florideophyceae</taxon>
        <taxon>Rhodymeniophycidae</taxon>
        <taxon>Ceramiales</taxon>
        <taxon>Rhodomelaceae</taxon>
        <taxon>Laurencieae</taxon>
    </lineage>
</organism>
<name>A0A1Z1M291_9FLOR</name>
<evidence type="ECO:0000313" key="2">
    <source>
        <dbReference type="EMBL" id="ARW60188.1"/>
    </source>
</evidence>
<protein>
    <submittedName>
        <fullName evidence="2">Uncharacterized protein</fullName>
    </submittedName>
</protein>
<keyword evidence="1" id="KW-0472">Membrane</keyword>
<dbReference type="EMBL" id="MF101412">
    <property type="protein sequence ID" value="ARW60188.1"/>
    <property type="molecule type" value="Genomic_DNA"/>
</dbReference>
<geneLocation type="chloroplast" evidence="2"/>
<keyword evidence="2" id="KW-0934">Plastid</keyword>
<feature type="transmembrane region" description="Helical" evidence="1">
    <location>
        <begin position="140"/>
        <end position="160"/>
    </location>
</feature>
<proteinExistence type="predicted"/>
<gene>
    <name evidence="2" type="primary">ConsOrf4</name>
</gene>
<keyword evidence="1" id="KW-0812">Transmembrane</keyword>
<keyword evidence="2" id="KW-0150">Chloroplast</keyword>
<accession>A0A1Z1M291</accession>
<keyword evidence="1" id="KW-1133">Transmembrane helix</keyword>